<organism evidence="4 5">
    <name type="scientific">Trapa incisa</name>
    <dbReference type="NCBI Taxonomy" id="236973"/>
    <lineage>
        <taxon>Eukaryota</taxon>
        <taxon>Viridiplantae</taxon>
        <taxon>Streptophyta</taxon>
        <taxon>Embryophyta</taxon>
        <taxon>Tracheophyta</taxon>
        <taxon>Spermatophyta</taxon>
        <taxon>Magnoliopsida</taxon>
        <taxon>eudicotyledons</taxon>
        <taxon>Gunneridae</taxon>
        <taxon>Pentapetalae</taxon>
        <taxon>rosids</taxon>
        <taxon>malvids</taxon>
        <taxon>Myrtales</taxon>
        <taxon>Lythraceae</taxon>
        <taxon>Trapa</taxon>
    </lineage>
</organism>
<dbReference type="PROSITE" id="PS51375">
    <property type="entry name" value="PPR"/>
    <property type="match status" value="5"/>
</dbReference>
<feature type="repeat" description="PPR" evidence="3">
    <location>
        <begin position="324"/>
        <end position="358"/>
    </location>
</feature>
<name>A0AAN7PMZ8_9MYRT</name>
<dbReference type="EMBL" id="JAXIOK010000017">
    <property type="protein sequence ID" value="KAK4751173.1"/>
    <property type="molecule type" value="Genomic_DNA"/>
</dbReference>
<dbReference type="Gene3D" id="1.25.40.10">
    <property type="entry name" value="Tetratricopeptide repeat domain"/>
    <property type="match status" value="3"/>
</dbReference>
<feature type="repeat" description="PPR" evidence="3">
    <location>
        <begin position="359"/>
        <end position="393"/>
    </location>
</feature>
<dbReference type="InterPro" id="IPR002885">
    <property type="entry name" value="PPR_rpt"/>
</dbReference>
<sequence length="514" mass="58649">MMMLCLRKLGGIEQQIQFNRTLQRLLSMSFPAPELAVTASEIERITTLINDLPFPHQPLQPILEVRISSHSLSNPLVEEVLGRLFAAHSNGLKALEFFHYSAKHLPEGPSADAFEKTLHILTRMRYFSQAWDLMEHVKVTRPSLLTLKSMSILLSRIAKFQSYEETLQAFDKMEKSVFVGRKFGTEEFNVLLRAFCTQRMMKEARAVFNNLYSRFSPDIKSANILLLGFKESGDITAVELFYHEMVRRGFKPNPVTYDIRIDAYCKKGCLGDALRLFEEMEKLGNFKPTIKTITTLIHGAGVAQNPRKAWELFDSILSRNMKPDVGAYNSLISSTVKCRDAKAALHLMKEMEEKQIEPDNVTYHTVFLGLIRLKGIESVCDLYSEMIEKNFVPQTRTVVMLMKFFCVNRRIDMGMSLWEYITGKGQCPHSHALDLLVTGLCSRGRLLEAFDCSKQMMERGRQMSELAYRMLFGSLYQAGELEKLKLLDGMVNKLVNVLPPSKGHARGMLNQDVD</sequence>
<evidence type="ECO:0000256" key="1">
    <source>
        <dbReference type="ARBA" id="ARBA00007626"/>
    </source>
</evidence>
<reference evidence="4 5" key="1">
    <citation type="journal article" date="2023" name="Hortic Res">
        <title>Pangenome of water caltrop reveals structural variations and asymmetric subgenome divergence after allopolyploidization.</title>
        <authorList>
            <person name="Zhang X."/>
            <person name="Chen Y."/>
            <person name="Wang L."/>
            <person name="Yuan Y."/>
            <person name="Fang M."/>
            <person name="Shi L."/>
            <person name="Lu R."/>
            <person name="Comes H.P."/>
            <person name="Ma Y."/>
            <person name="Chen Y."/>
            <person name="Huang G."/>
            <person name="Zhou Y."/>
            <person name="Zheng Z."/>
            <person name="Qiu Y."/>
        </authorList>
    </citation>
    <scope>NUCLEOTIDE SEQUENCE [LARGE SCALE GENOMIC DNA]</scope>
    <source>
        <tissue evidence="4">Roots</tissue>
    </source>
</reference>
<protein>
    <recommendedName>
        <fullName evidence="6">Pentatricopeptide repeat-containing protein</fullName>
    </recommendedName>
</protein>
<keyword evidence="2" id="KW-0677">Repeat</keyword>
<dbReference type="Pfam" id="PF01535">
    <property type="entry name" value="PPR"/>
    <property type="match status" value="2"/>
</dbReference>
<evidence type="ECO:0000256" key="3">
    <source>
        <dbReference type="PROSITE-ProRule" id="PRU00708"/>
    </source>
</evidence>
<dbReference type="AlphaFoldDB" id="A0AAN7PMZ8"/>
<dbReference type="NCBIfam" id="TIGR00756">
    <property type="entry name" value="PPR"/>
    <property type="match status" value="4"/>
</dbReference>
<dbReference type="PANTHER" id="PTHR47938">
    <property type="entry name" value="RESPIRATORY COMPLEX I CHAPERONE (CIA84), PUTATIVE (AFU_ORTHOLOGUE AFUA_2G06020)-RELATED"/>
    <property type="match status" value="1"/>
</dbReference>
<feature type="repeat" description="PPR" evidence="3">
    <location>
        <begin position="289"/>
        <end position="323"/>
    </location>
</feature>
<dbReference type="Proteomes" id="UP001345219">
    <property type="component" value="Chromosome 4"/>
</dbReference>
<feature type="repeat" description="PPR" evidence="3">
    <location>
        <begin position="253"/>
        <end position="287"/>
    </location>
</feature>
<comment type="similarity">
    <text evidence="1">Belongs to the PPR family. P subfamily.</text>
</comment>
<keyword evidence="5" id="KW-1185">Reference proteome</keyword>
<accession>A0AAN7PMZ8</accession>
<comment type="caution">
    <text evidence="4">The sequence shown here is derived from an EMBL/GenBank/DDBJ whole genome shotgun (WGS) entry which is preliminary data.</text>
</comment>
<feature type="repeat" description="PPR" evidence="3">
    <location>
        <begin position="218"/>
        <end position="252"/>
    </location>
</feature>
<evidence type="ECO:0000256" key="2">
    <source>
        <dbReference type="ARBA" id="ARBA00022737"/>
    </source>
</evidence>
<dbReference type="GO" id="GO:0003729">
    <property type="term" value="F:mRNA binding"/>
    <property type="evidence" value="ECO:0007669"/>
    <property type="project" value="TreeGrafter"/>
</dbReference>
<proteinExistence type="inferred from homology"/>
<evidence type="ECO:0000313" key="4">
    <source>
        <dbReference type="EMBL" id="KAK4751173.1"/>
    </source>
</evidence>
<dbReference type="Pfam" id="PF13041">
    <property type="entry name" value="PPR_2"/>
    <property type="match status" value="2"/>
</dbReference>
<dbReference type="PANTHER" id="PTHR47938:SF28">
    <property type="entry name" value="OS07G0249100 PROTEIN"/>
    <property type="match status" value="1"/>
</dbReference>
<dbReference type="InterPro" id="IPR011990">
    <property type="entry name" value="TPR-like_helical_dom_sf"/>
</dbReference>
<evidence type="ECO:0008006" key="6">
    <source>
        <dbReference type="Google" id="ProtNLM"/>
    </source>
</evidence>
<gene>
    <name evidence="4" type="ORF">SAY87_004655</name>
</gene>
<evidence type="ECO:0000313" key="5">
    <source>
        <dbReference type="Proteomes" id="UP001345219"/>
    </source>
</evidence>